<evidence type="ECO:0000256" key="1">
    <source>
        <dbReference type="ARBA" id="ARBA00004141"/>
    </source>
</evidence>
<evidence type="ECO:0000256" key="2">
    <source>
        <dbReference type="ARBA" id="ARBA00022692"/>
    </source>
</evidence>
<dbReference type="GO" id="GO:0015086">
    <property type="term" value="F:cadmium ion transmembrane transporter activity"/>
    <property type="evidence" value="ECO:0007669"/>
    <property type="project" value="TreeGrafter"/>
</dbReference>
<evidence type="ECO:0000256" key="5">
    <source>
        <dbReference type="SAM" id="MobiDB-lite"/>
    </source>
</evidence>
<feature type="region of interest" description="Disordered" evidence="5">
    <location>
        <begin position="275"/>
        <end position="295"/>
    </location>
</feature>
<feature type="transmembrane region" description="Helical" evidence="6">
    <location>
        <begin position="526"/>
        <end position="544"/>
    </location>
</feature>
<sequence length="553" mass="60293">MDSPIKETPQQTFQELPSATPLPRKSAWKRAWDFTLLHIKHTGVGVVCAVAYFDPSVAFLFPRGNWSTNMQGGSEYGYKLLFIVLMSGIFAIYLQVLACRLGCVTGVDLAGHTRLLLYRRTNHPRLFRWLTLYPLYVVAEVAIIATDLAELLGSAIALCLLFPKLQLWQGVLITASDVFLVLLLGDPLAKEPARLFEVFIGFMVIAILVCMGIVVGRVDIVWAKTFEGYLPSKQVFTSGGLYDAIGIIGATVMPHSLFLGSALATQDRMKMRALDDDFTKNPNSTESSLDSPTRSKKMLAEMKTSIGNFFKTPPPSAHATDVTRHSERENNPYDFVRAHVYHGIADMTISLLGFAVVINSLILILASAVFYYGQAGPGDGPASLFDAYDLIQSYVGKGAATLFAIALLASGQSASFIATIAGQAVAEGFVKWRVSAVVSRLLTRALAIIPSMVVAIAIGRDGIDALLVASQVTLSVALPFVTFPLLYCTGSKEIMKCRKTVKDGEVLDTENGEEWVDFSNGLFSKAVGWIIWLLILLANLYVLFEMMISSAQG</sequence>
<comment type="caution">
    <text evidence="7">The sequence shown here is derived from an EMBL/GenBank/DDBJ whole genome shotgun (WGS) entry which is preliminary data.</text>
</comment>
<keyword evidence="4 6" id="KW-0472">Membrane</keyword>
<feature type="transmembrane region" description="Helical" evidence="6">
    <location>
        <begin position="394"/>
        <end position="420"/>
    </location>
</feature>
<evidence type="ECO:0000313" key="7">
    <source>
        <dbReference type="EMBL" id="KAJ3571740.1"/>
    </source>
</evidence>
<dbReference type="AlphaFoldDB" id="A0AAD5VWA7"/>
<feature type="transmembrane region" description="Helical" evidence="6">
    <location>
        <begin position="465"/>
        <end position="488"/>
    </location>
</feature>
<feature type="transmembrane region" description="Helical" evidence="6">
    <location>
        <begin position="165"/>
        <end position="184"/>
    </location>
</feature>
<feature type="compositionally biased region" description="Polar residues" evidence="5">
    <location>
        <begin position="280"/>
        <end position="292"/>
    </location>
</feature>
<dbReference type="NCBIfam" id="TIGR01197">
    <property type="entry name" value="nramp"/>
    <property type="match status" value="1"/>
</dbReference>
<name>A0AAD5VWA7_9AGAR</name>
<dbReference type="PRINTS" id="PR00447">
    <property type="entry name" value="NATRESASSCMP"/>
</dbReference>
<evidence type="ECO:0008006" key="9">
    <source>
        <dbReference type="Google" id="ProtNLM"/>
    </source>
</evidence>
<dbReference type="InterPro" id="IPR001046">
    <property type="entry name" value="NRAMP_fam"/>
</dbReference>
<evidence type="ECO:0000256" key="6">
    <source>
        <dbReference type="SAM" id="Phobius"/>
    </source>
</evidence>
<dbReference type="EMBL" id="JANIEX010000172">
    <property type="protein sequence ID" value="KAJ3571740.1"/>
    <property type="molecule type" value="Genomic_DNA"/>
</dbReference>
<feature type="transmembrane region" description="Helical" evidence="6">
    <location>
        <begin position="240"/>
        <end position="264"/>
    </location>
</feature>
<keyword evidence="3 6" id="KW-1133">Transmembrane helix</keyword>
<evidence type="ECO:0000313" key="8">
    <source>
        <dbReference type="Proteomes" id="UP001213000"/>
    </source>
</evidence>
<feature type="transmembrane region" description="Helical" evidence="6">
    <location>
        <begin position="351"/>
        <end position="374"/>
    </location>
</feature>
<keyword evidence="8" id="KW-1185">Reference proteome</keyword>
<dbReference type="Proteomes" id="UP001213000">
    <property type="component" value="Unassembled WGS sequence"/>
</dbReference>
<feature type="transmembrane region" description="Helical" evidence="6">
    <location>
        <begin position="80"/>
        <end position="105"/>
    </location>
</feature>
<dbReference type="GO" id="GO:0030026">
    <property type="term" value="P:intracellular manganese ion homeostasis"/>
    <property type="evidence" value="ECO:0007669"/>
    <property type="project" value="TreeGrafter"/>
</dbReference>
<keyword evidence="2 6" id="KW-0812">Transmembrane</keyword>
<organism evidence="7 8">
    <name type="scientific">Leucocoprinus birnbaumii</name>
    <dbReference type="NCBI Taxonomy" id="56174"/>
    <lineage>
        <taxon>Eukaryota</taxon>
        <taxon>Fungi</taxon>
        <taxon>Dikarya</taxon>
        <taxon>Basidiomycota</taxon>
        <taxon>Agaricomycotina</taxon>
        <taxon>Agaricomycetes</taxon>
        <taxon>Agaricomycetidae</taxon>
        <taxon>Agaricales</taxon>
        <taxon>Agaricineae</taxon>
        <taxon>Agaricaceae</taxon>
        <taxon>Leucocoprinus</taxon>
    </lineage>
</organism>
<dbReference type="GO" id="GO:0005384">
    <property type="term" value="F:manganese ion transmembrane transporter activity"/>
    <property type="evidence" value="ECO:0007669"/>
    <property type="project" value="TreeGrafter"/>
</dbReference>
<dbReference type="GO" id="GO:0005886">
    <property type="term" value="C:plasma membrane"/>
    <property type="evidence" value="ECO:0007669"/>
    <property type="project" value="TreeGrafter"/>
</dbReference>
<evidence type="ECO:0000256" key="4">
    <source>
        <dbReference type="ARBA" id="ARBA00023136"/>
    </source>
</evidence>
<dbReference type="GO" id="GO:0034755">
    <property type="term" value="P:iron ion transmembrane transport"/>
    <property type="evidence" value="ECO:0007669"/>
    <property type="project" value="TreeGrafter"/>
</dbReference>
<feature type="transmembrane region" description="Helical" evidence="6">
    <location>
        <begin position="126"/>
        <end position="145"/>
    </location>
</feature>
<protein>
    <recommendedName>
        <fullName evidence="9">Natural resistance-associated macrophage protein</fullName>
    </recommendedName>
</protein>
<feature type="transmembrane region" description="Helical" evidence="6">
    <location>
        <begin position="441"/>
        <end position="459"/>
    </location>
</feature>
<feature type="transmembrane region" description="Helical" evidence="6">
    <location>
        <begin position="34"/>
        <end position="53"/>
    </location>
</feature>
<dbReference type="PANTHER" id="PTHR11706:SF101">
    <property type="entry name" value="MANGANESE TRANSPORTER SMF1"/>
    <property type="match status" value="1"/>
</dbReference>
<dbReference type="PANTHER" id="PTHR11706">
    <property type="entry name" value="SOLUTE CARRIER PROTEIN FAMILY 11 MEMBER"/>
    <property type="match status" value="1"/>
</dbReference>
<feature type="transmembrane region" description="Helical" evidence="6">
    <location>
        <begin position="196"/>
        <end position="220"/>
    </location>
</feature>
<comment type="subcellular location">
    <subcellularLocation>
        <location evidence="1">Membrane</location>
        <topology evidence="1">Multi-pass membrane protein</topology>
    </subcellularLocation>
</comment>
<dbReference type="Pfam" id="PF01566">
    <property type="entry name" value="Nramp"/>
    <property type="match status" value="2"/>
</dbReference>
<evidence type="ECO:0000256" key="3">
    <source>
        <dbReference type="ARBA" id="ARBA00022989"/>
    </source>
</evidence>
<dbReference type="NCBIfam" id="NF037982">
    <property type="entry name" value="Nramp_1"/>
    <property type="match status" value="1"/>
</dbReference>
<accession>A0AAD5VWA7</accession>
<reference evidence="7" key="1">
    <citation type="submission" date="2022-07" db="EMBL/GenBank/DDBJ databases">
        <title>Genome Sequence of Leucocoprinus birnbaumii.</title>
        <authorList>
            <person name="Buettner E."/>
        </authorList>
    </citation>
    <scope>NUCLEOTIDE SEQUENCE</scope>
    <source>
        <strain evidence="7">VT141</strain>
    </source>
</reference>
<proteinExistence type="predicted"/>
<gene>
    <name evidence="7" type="ORF">NP233_g3550</name>
</gene>